<dbReference type="OrthoDB" id="6666987at2759"/>
<accession>A0A8D2CYW6</accession>
<reference evidence="1" key="2">
    <citation type="submission" date="2025-09" db="UniProtKB">
        <authorList>
            <consortium name="Ensembl"/>
        </authorList>
    </citation>
    <scope>IDENTIFICATION</scope>
</reference>
<dbReference type="InterPro" id="IPR029062">
    <property type="entry name" value="Class_I_gatase-like"/>
</dbReference>
<proteinExistence type="predicted"/>
<dbReference type="SUPFAM" id="SSF52317">
    <property type="entry name" value="Class I glutamine amidotransferase-like"/>
    <property type="match status" value="1"/>
</dbReference>
<reference evidence="1" key="1">
    <citation type="submission" date="2025-08" db="UniProtKB">
        <authorList>
            <consortium name="Ensembl"/>
        </authorList>
    </citation>
    <scope>IDENTIFICATION</scope>
</reference>
<dbReference type="AlphaFoldDB" id="A0A8D2CYW6"/>
<evidence type="ECO:0000313" key="1">
    <source>
        <dbReference type="Ensembl" id="ENSSVLP00005016787.1"/>
    </source>
</evidence>
<dbReference type="Gene3D" id="3.40.50.880">
    <property type="match status" value="1"/>
</dbReference>
<evidence type="ECO:0000313" key="2">
    <source>
        <dbReference type="Proteomes" id="UP000694564"/>
    </source>
</evidence>
<protein>
    <submittedName>
        <fullName evidence="1">Uncharacterized protein</fullName>
    </submittedName>
</protein>
<name>A0A8D2CYW6_SCIVU</name>
<sequence length="139" mass="16217">MSFTHDELYECWRTFSIPQDILTRKENEENLNEKTMDGPAMQYPRNPAEGLPYAALSSDCGRHLAMLFDPSTASRLWQWQYVPDGDQPLTASPWQQMFYRLHFWSACTKQEDMCLFTANVLDWLLTNDEPQNMTASQLV</sequence>
<keyword evidence="2" id="KW-1185">Reference proteome</keyword>
<dbReference type="Ensembl" id="ENSSVLT00005018655.1">
    <property type="protein sequence ID" value="ENSSVLP00005016787.1"/>
    <property type="gene ID" value="ENSSVLG00005013355.1"/>
</dbReference>
<organism evidence="1 2">
    <name type="scientific">Sciurus vulgaris</name>
    <name type="common">Eurasian red squirrel</name>
    <dbReference type="NCBI Taxonomy" id="55149"/>
    <lineage>
        <taxon>Eukaryota</taxon>
        <taxon>Metazoa</taxon>
        <taxon>Chordata</taxon>
        <taxon>Craniata</taxon>
        <taxon>Vertebrata</taxon>
        <taxon>Euteleostomi</taxon>
        <taxon>Mammalia</taxon>
        <taxon>Eutheria</taxon>
        <taxon>Euarchontoglires</taxon>
        <taxon>Glires</taxon>
        <taxon>Rodentia</taxon>
        <taxon>Sciuromorpha</taxon>
        <taxon>Sciuridae</taxon>
        <taxon>Sciurinae</taxon>
        <taxon>Sciurini</taxon>
        <taxon>Sciurus</taxon>
    </lineage>
</organism>
<dbReference type="Proteomes" id="UP000694564">
    <property type="component" value="Unassembled WGS sequence"/>
</dbReference>
<dbReference type="Pfam" id="PF13507">
    <property type="entry name" value="GATase_5"/>
    <property type="match status" value="1"/>
</dbReference>